<evidence type="ECO:0000256" key="1">
    <source>
        <dbReference type="SAM" id="Phobius"/>
    </source>
</evidence>
<name>A0A5R9JFR0_9PROT</name>
<keyword evidence="1" id="KW-1133">Transmembrane helix</keyword>
<feature type="transmembrane region" description="Helical" evidence="1">
    <location>
        <begin position="28"/>
        <end position="51"/>
    </location>
</feature>
<reference evidence="2 3" key="1">
    <citation type="submission" date="2019-05" db="EMBL/GenBank/DDBJ databases">
        <authorList>
            <person name="Pankratov T."/>
            <person name="Grouzdev D."/>
        </authorList>
    </citation>
    <scope>NUCLEOTIDE SEQUENCE [LARGE SCALE GENOMIC DNA]</scope>
    <source>
        <strain evidence="2 3">KEBCLARHB70R</strain>
    </source>
</reference>
<evidence type="ECO:0000313" key="3">
    <source>
        <dbReference type="Proteomes" id="UP000305654"/>
    </source>
</evidence>
<proteinExistence type="predicted"/>
<accession>A0A5R9JFR0</accession>
<keyword evidence="1" id="KW-0812">Transmembrane</keyword>
<dbReference type="RefSeq" id="WP_138324750.1">
    <property type="nucleotide sequence ID" value="NZ_VCDI01000001.1"/>
</dbReference>
<protein>
    <submittedName>
        <fullName evidence="2">Uncharacterized protein</fullName>
    </submittedName>
</protein>
<dbReference type="Proteomes" id="UP000305654">
    <property type="component" value="Unassembled WGS sequence"/>
</dbReference>
<gene>
    <name evidence="2" type="ORF">FE263_04835</name>
</gene>
<organism evidence="2 3">
    <name type="scientific">Lichenicoccus roseus</name>
    <dbReference type="NCBI Taxonomy" id="2683649"/>
    <lineage>
        <taxon>Bacteria</taxon>
        <taxon>Pseudomonadati</taxon>
        <taxon>Pseudomonadota</taxon>
        <taxon>Alphaproteobacteria</taxon>
        <taxon>Acetobacterales</taxon>
        <taxon>Acetobacteraceae</taxon>
        <taxon>Lichenicoccus</taxon>
    </lineage>
</organism>
<comment type="caution">
    <text evidence="2">The sequence shown here is derived from an EMBL/GenBank/DDBJ whole genome shotgun (WGS) entry which is preliminary data.</text>
</comment>
<dbReference type="EMBL" id="VCDI01000001">
    <property type="protein sequence ID" value="TLU74501.1"/>
    <property type="molecule type" value="Genomic_DNA"/>
</dbReference>
<keyword evidence="3" id="KW-1185">Reference proteome</keyword>
<evidence type="ECO:0000313" key="2">
    <source>
        <dbReference type="EMBL" id="TLU74501.1"/>
    </source>
</evidence>
<keyword evidence="1" id="KW-0472">Membrane</keyword>
<sequence length="70" mass="7683">MHLGAHHEALRLLGVVFHWLLVPVEAGLVLWSSLLLLVAAGWAMWCGFWLIRRGLASLKPSAVITTSRGP</sequence>
<dbReference type="AlphaFoldDB" id="A0A5R9JFR0"/>